<evidence type="ECO:0000313" key="1">
    <source>
        <dbReference type="EMBL" id="ROL49100.1"/>
    </source>
</evidence>
<accession>A0A3N0YSV6</accession>
<name>A0A3N0YSV6_ANAGA</name>
<proteinExistence type="predicted"/>
<dbReference type="AlphaFoldDB" id="A0A3N0YSV6"/>
<comment type="caution">
    <text evidence="1">The sequence shown here is derived from an EMBL/GenBank/DDBJ whole genome shotgun (WGS) entry which is preliminary data.</text>
</comment>
<dbReference type="Proteomes" id="UP000281406">
    <property type="component" value="Unassembled WGS sequence"/>
</dbReference>
<reference evidence="1 2" key="1">
    <citation type="submission" date="2018-10" db="EMBL/GenBank/DDBJ databases">
        <title>Genome assembly for a Yunnan-Guizhou Plateau 3E fish, Anabarilius grahami (Regan), and its evolutionary and genetic applications.</title>
        <authorList>
            <person name="Jiang W."/>
        </authorList>
    </citation>
    <scope>NUCLEOTIDE SEQUENCE [LARGE SCALE GENOMIC DNA]</scope>
    <source>
        <strain evidence="1">AG-KIZ</strain>
        <tissue evidence="1">Muscle</tissue>
    </source>
</reference>
<gene>
    <name evidence="1" type="ORF">DPX16_16715</name>
</gene>
<dbReference type="EMBL" id="RJVU01027559">
    <property type="protein sequence ID" value="ROL49100.1"/>
    <property type="molecule type" value="Genomic_DNA"/>
</dbReference>
<evidence type="ECO:0000313" key="2">
    <source>
        <dbReference type="Proteomes" id="UP000281406"/>
    </source>
</evidence>
<protein>
    <submittedName>
        <fullName evidence="1">Uncharacterized protein</fullName>
    </submittedName>
</protein>
<keyword evidence="2" id="KW-1185">Reference proteome</keyword>
<sequence length="109" mass="12946">MFIPLNCSTAFMVTKRDVWLQIQVLLQTVHKCSESRCMKRNMALFCLHCRLSEQAHGHHKARLQNMLQNNASEGSQKHLADKHPDLYKEFKERQVSECDYQHYIYTLKH</sequence>
<organism evidence="1 2">
    <name type="scientific">Anabarilius grahami</name>
    <name type="common">Kanglang fish</name>
    <name type="synonym">Barilius grahami</name>
    <dbReference type="NCBI Taxonomy" id="495550"/>
    <lineage>
        <taxon>Eukaryota</taxon>
        <taxon>Metazoa</taxon>
        <taxon>Chordata</taxon>
        <taxon>Craniata</taxon>
        <taxon>Vertebrata</taxon>
        <taxon>Euteleostomi</taxon>
        <taxon>Actinopterygii</taxon>
        <taxon>Neopterygii</taxon>
        <taxon>Teleostei</taxon>
        <taxon>Ostariophysi</taxon>
        <taxon>Cypriniformes</taxon>
        <taxon>Xenocyprididae</taxon>
        <taxon>Xenocypridinae</taxon>
        <taxon>Xenocypridinae incertae sedis</taxon>
        <taxon>Anabarilius</taxon>
    </lineage>
</organism>